<dbReference type="EMBL" id="CP127526">
    <property type="protein sequence ID" value="XRI74081.1"/>
    <property type="molecule type" value="Genomic_DNA"/>
</dbReference>
<sequence>MRVVIDMQGAQTGSRFRGIGRYTMSFVRAVIRNRGQHDIILALSALFPETIQPIREAFYGLLPQDNVRVWNAPGPVKEEQIANDTRREVAEIMREAFLKALKPDVIHICSLFEGYGDDAVTSIKRFDQKTPVSVTLHDLIPLLNPDDYLKPDPSFERYYLDKIESLRKASLYLAISESSLQEGKQYLSKPEKFFVNTLEAVDSCFQPQKINKEIASKLYDRFGITRSFILYAGPSDERKNLLRLISAYASLPAVLRNKYQLVFAGGMPECNATKLIYKANSCGLEDGELVFTDYVSDEDLVQLYNLCYLFVFPSWHEGFGLPALEAMSCGAPVIGSNCTSIPEVIGLEEALFDPFDIASITAKLTQVLQDKFFHKQLCEHSLQQAKSFSWDSTAKRAIAAWETLHTNTSSLNKDFSPSLDEDFLITALSKVLKVSNAADRINVSCCLSQNEKNSSELFEVPKQILVDISELVQHDARSGIQRVVRSILHEWLFNPPIGCYRIEPVYATVNRTYCYARQFTARFLGIHNNTMGDEAIEYRPGDIFFGLDLQPQVQIAQQEFYQDLRRNGVQVQFLVHDLLCVSMPEYFGKGAKENFSQWLTVITQCDGAVCVSRTTAEDLQNWIIDNSDQTKLQSFTINWSHNGVDMTSPSLSKGLPSDAIEQLNLYRNRISFLMVGTVEPRKAHAQVIDAFEKLWGLGFDINLIIVGKQGWEVDRLAHRLRTHPEQKKRLFWFEGISDEYLEMLYTASTCLIAASYGEGFGLPLIEAAQYKLPIIAREIAVFREVAGENAFYFIDNKDADSIVKAISDWIKLFQRGRHPFSEAISYSSWKQDAKNILTFLGVGENHEIN</sequence>
<name>A0ACD5HHS5_9PROT</name>
<keyword evidence="2" id="KW-1185">Reference proteome</keyword>
<accession>A0ACD5HHS5</accession>
<proteinExistence type="predicted"/>
<evidence type="ECO:0000313" key="2">
    <source>
        <dbReference type="Proteomes" id="UP001195965"/>
    </source>
</evidence>
<gene>
    <name evidence="1" type="ORF">HHS34_002510</name>
</gene>
<organism evidence="1 2">
    <name type="scientific">Acidithiobacillus montserratensis</name>
    <dbReference type="NCBI Taxonomy" id="2729135"/>
    <lineage>
        <taxon>Bacteria</taxon>
        <taxon>Pseudomonadati</taxon>
        <taxon>Pseudomonadota</taxon>
        <taxon>Acidithiobacillia</taxon>
        <taxon>Acidithiobacillales</taxon>
        <taxon>Acidithiobacillaceae</taxon>
        <taxon>Acidithiobacillus</taxon>
    </lineage>
</organism>
<dbReference type="Proteomes" id="UP001195965">
    <property type="component" value="Chromosome"/>
</dbReference>
<protein>
    <submittedName>
        <fullName evidence="1">Glycosyltransferase family 1 protein</fullName>
    </submittedName>
</protein>
<evidence type="ECO:0000313" key="1">
    <source>
        <dbReference type="EMBL" id="XRI74081.1"/>
    </source>
</evidence>
<reference evidence="1 2" key="1">
    <citation type="journal article" date="2021" name="ISME J.">
        <title>Genomic evolution of the class Acidithiobacillia: deep-branching Proteobacteria living in extreme acidic conditions.</title>
        <authorList>
            <person name="Moya-Beltran A."/>
            <person name="Beard S."/>
            <person name="Rojas-Villalobos C."/>
            <person name="Issotta F."/>
            <person name="Gallardo Y."/>
            <person name="Ulloa R."/>
            <person name="Giaveno A."/>
            <person name="Degli Esposti M."/>
            <person name="Johnson D.B."/>
            <person name="Quatrini R."/>
        </authorList>
    </citation>
    <scope>NUCLEOTIDE SEQUENCE [LARGE SCALE GENOMIC DNA]</scope>
    <source>
        <strain evidence="1 2">GG1-14</strain>
    </source>
</reference>